<evidence type="ECO:0000256" key="2">
    <source>
        <dbReference type="SAM" id="SignalP"/>
    </source>
</evidence>
<feature type="signal peptide" evidence="2">
    <location>
        <begin position="1"/>
        <end position="17"/>
    </location>
</feature>
<keyword evidence="4" id="KW-1185">Reference proteome</keyword>
<sequence length="480" mass="53135">MIFAFLLSFHLAALAQGRSSQSITAATTLEIEKDYYFVIINPQYFTVNDEDARVVYKFSEKTTITVKLSGSYTKQTIYYFCGKYDDAAFVDFAIGFSPAPLLPGSDFPQDDSQKMYTVFLPTADTTYTMQFHGTYDFLDYSLNGGNFEHKDNNDTYYTFDVKANQYYTIRIRPTGIETPLAQIVNQKITSTSLPDYYSVYGTYKYEDCTFWADSIDGSSVPAPVNNSALNIGINDLVFAKTASGNSSLKYTVNADSVFIITRTADMTGITGKVTYVENSKEKPSKEFDINDKTITIVCNVETTIEISSSLYPVVRVVLLDTKNVPYAAGWAAILGPADFSLTSVVENKTFAAFVSNPTRNTFSASSADYTITMYSANSTKRDSDNTSYSEPAIVHFKVGKLKDDIVASIQFSTHLFDTAYYDDIVFNTDSEESLQAGIYTKKASSNTGVIVGVTIAVIIVVGAVIAFVVYFRCFKYADSV</sequence>
<dbReference type="SMR" id="A2EWT6"/>
<reference evidence="3" key="2">
    <citation type="journal article" date="2007" name="Science">
        <title>Draft genome sequence of the sexually transmitted pathogen Trichomonas vaginalis.</title>
        <authorList>
            <person name="Carlton J.M."/>
            <person name="Hirt R.P."/>
            <person name="Silva J.C."/>
            <person name="Delcher A.L."/>
            <person name="Schatz M."/>
            <person name="Zhao Q."/>
            <person name="Wortman J.R."/>
            <person name="Bidwell S.L."/>
            <person name="Alsmark U.C.M."/>
            <person name="Besteiro S."/>
            <person name="Sicheritz-Ponten T."/>
            <person name="Noel C.J."/>
            <person name="Dacks J.B."/>
            <person name="Foster P.G."/>
            <person name="Simillion C."/>
            <person name="Van de Peer Y."/>
            <person name="Miranda-Saavedra D."/>
            <person name="Barton G.J."/>
            <person name="Westrop G.D."/>
            <person name="Mueller S."/>
            <person name="Dessi D."/>
            <person name="Fiori P.L."/>
            <person name="Ren Q."/>
            <person name="Paulsen I."/>
            <person name="Zhang H."/>
            <person name="Bastida-Corcuera F.D."/>
            <person name="Simoes-Barbosa A."/>
            <person name="Brown M.T."/>
            <person name="Hayes R.D."/>
            <person name="Mukherjee M."/>
            <person name="Okumura C.Y."/>
            <person name="Schneider R."/>
            <person name="Smith A.J."/>
            <person name="Vanacova S."/>
            <person name="Villalvazo M."/>
            <person name="Haas B.J."/>
            <person name="Pertea M."/>
            <person name="Feldblyum T.V."/>
            <person name="Utterback T.R."/>
            <person name="Shu C.L."/>
            <person name="Osoegawa K."/>
            <person name="de Jong P.J."/>
            <person name="Hrdy I."/>
            <person name="Horvathova L."/>
            <person name="Zubacova Z."/>
            <person name="Dolezal P."/>
            <person name="Malik S.B."/>
            <person name="Logsdon J.M. Jr."/>
            <person name="Henze K."/>
            <person name="Gupta A."/>
            <person name="Wang C.C."/>
            <person name="Dunne R.L."/>
            <person name="Upcroft J.A."/>
            <person name="Upcroft P."/>
            <person name="White O."/>
            <person name="Salzberg S.L."/>
            <person name="Tang P."/>
            <person name="Chiu C.-H."/>
            <person name="Lee Y.-S."/>
            <person name="Embley T.M."/>
            <person name="Coombs G.H."/>
            <person name="Mottram J.C."/>
            <person name="Tachezy J."/>
            <person name="Fraser-Liggett C.M."/>
            <person name="Johnson P.J."/>
        </authorList>
    </citation>
    <scope>NUCLEOTIDE SEQUENCE [LARGE SCALE GENOMIC DNA]</scope>
    <source>
        <strain evidence="3">G3</strain>
    </source>
</reference>
<dbReference type="VEuPathDB" id="TrichDB:TVAG_173930"/>
<reference evidence="3" key="1">
    <citation type="submission" date="2006-10" db="EMBL/GenBank/DDBJ databases">
        <authorList>
            <person name="Amadeo P."/>
            <person name="Zhao Q."/>
            <person name="Wortman J."/>
            <person name="Fraser-Liggett C."/>
            <person name="Carlton J."/>
        </authorList>
    </citation>
    <scope>NUCLEOTIDE SEQUENCE</scope>
    <source>
        <strain evidence="3">G3</strain>
    </source>
</reference>
<accession>A2EWT6</accession>
<organism evidence="3 4">
    <name type="scientific">Trichomonas vaginalis (strain ATCC PRA-98 / G3)</name>
    <dbReference type="NCBI Taxonomy" id="412133"/>
    <lineage>
        <taxon>Eukaryota</taxon>
        <taxon>Metamonada</taxon>
        <taxon>Parabasalia</taxon>
        <taxon>Trichomonadida</taxon>
        <taxon>Trichomonadidae</taxon>
        <taxon>Trichomonas</taxon>
    </lineage>
</organism>
<feature type="chain" id="PRO_5002643271" evidence="2">
    <location>
        <begin position="18"/>
        <end position="480"/>
    </location>
</feature>
<feature type="transmembrane region" description="Helical" evidence="1">
    <location>
        <begin position="449"/>
        <end position="471"/>
    </location>
</feature>
<evidence type="ECO:0000313" key="4">
    <source>
        <dbReference type="Proteomes" id="UP000001542"/>
    </source>
</evidence>
<evidence type="ECO:0000256" key="1">
    <source>
        <dbReference type="SAM" id="Phobius"/>
    </source>
</evidence>
<dbReference type="RefSeq" id="XP_001315074.1">
    <property type="nucleotide sequence ID" value="XM_001315039.1"/>
</dbReference>
<dbReference type="InParanoid" id="A2EWT6"/>
<keyword evidence="1" id="KW-0472">Membrane</keyword>
<name>A2EWT6_TRIV3</name>
<keyword evidence="1" id="KW-0812">Transmembrane</keyword>
<proteinExistence type="predicted"/>
<dbReference type="Proteomes" id="UP000001542">
    <property type="component" value="Unassembled WGS sequence"/>
</dbReference>
<protein>
    <submittedName>
        <fullName evidence="3">Uncharacterized protein</fullName>
    </submittedName>
</protein>
<keyword evidence="1" id="KW-1133">Transmembrane helix</keyword>
<dbReference type="VEuPathDB" id="TrichDB:TVAGG3_0813330"/>
<dbReference type="KEGG" id="tva:4760691"/>
<dbReference type="AlphaFoldDB" id="A2EWT6"/>
<gene>
    <name evidence="3" type="ORF">TVAG_173930</name>
</gene>
<evidence type="ECO:0000313" key="3">
    <source>
        <dbReference type="EMBL" id="EAY02851.1"/>
    </source>
</evidence>
<dbReference type="EMBL" id="DS113522">
    <property type="protein sequence ID" value="EAY02851.1"/>
    <property type="molecule type" value="Genomic_DNA"/>
</dbReference>
<keyword evidence="2" id="KW-0732">Signal</keyword>